<dbReference type="RefSeq" id="WP_354015925.1">
    <property type="nucleotide sequence ID" value="NZ_JBEPMU010000007.1"/>
</dbReference>
<organism evidence="1 2">
    <name type="scientific">Dyella japonica</name>
    <dbReference type="NCBI Taxonomy" id="231455"/>
    <lineage>
        <taxon>Bacteria</taxon>
        <taxon>Pseudomonadati</taxon>
        <taxon>Pseudomonadota</taxon>
        <taxon>Gammaproteobacteria</taxon>
        <taxon>Lysobacterales</taxon>
        <taxon>Rhodanobacteraceae</taxon>
        <taxon>Dyella</taxon>
    </lineage>
</organism>
<evidence type="ECO:0000313" key="1">
    <source>
        <dbReference type="EMBL" id="MET3654574.1"/>
    </source>
</evidence>
<accession>A0ABV2K3D0</accession>
<protein>
    <recommendedName>
        <fullName evidence="3">DUF4331 domain-containing protein</fullName>
    </recommendedName>
</protein>
<proteinExistence type="predicted"/>
<keyword evidence="2" id="KW-1185">Reference proteome</keyword>
<name>A0ABV2K3D0_9GAMM</name>
<sequence length="328" mass="35406">MSHHYAGPDFGFPHGDARLNLTDLYAFPKPGSTDRSIVVMNVHPGVSLVPPGPTTDEPFSADAIYELKIDTDGDAVANISYQIRFSSAKGWALNATLTRLEGAQAAGMGEGGKVIIDQAPVSTGPSARVTEAGDHRFFAGWRSDPFFFDTLGAVNNLQFTGADFFTKGDVCSIVLDIPNAALGTGAMSLWHRTLEKVDGRWVQADRAARPSQGVFLTGDEKPAYLTGEPTDDARFVPVFAHSLEHIGGYSPEEAKQVAASLLPDVLRYDPRQPASYPANGRTLTDDVMDVFLPLITNGKVPTDRVGPHTDLLVEFPYLGPPHRIRTEA</sequence>
<reference evidence="1 2" key="1">
    <citation type="submission" date="2024-06" db="EMBL/GenBank/DDBJ databases">
        <title>Sorghum-associated microbial communities from plants grown in Nebraska, USA.</title>
        <authorList>
            <person name="Schachtman D."/>
        </authorList>
    </citation>
    <scope>NUCLEOTIDE SEQUENCE [LARGE SCALE GENOMIC DNA]</scope>
    <source>
        <strain evidence="1 2">1073</strain>
    </source>
</reference>
<gene>
    <name evidence="1" type="ORF">ABIC75_004322</name>
</gene>
<evidence type="ECO:0000313" key="2">
    <source>
        <dbReference type="Proteomes" id="UP001549184"/>
    </source>
</evidence>
<comment type="caution">
    <text evidence="1">The sequence shown here is derived from an EMBL/GenBank/DDBJ whole genome shotgun (WGS) entry which is preliminary data.</text>
</comment>
<dbReference type="EMBL" id="JBEPMU010000007">
    <property type="protein sequence ID" value="MET3654574.1"/>
    <property type="molecule type" value="Genomic_DNA"/>
</dbReference>
<evidence type="ECO:0008006" key="3">
    <source>
        <dbReference type="Google" id="ProtNLM"/>
    </source>
</evidence>
<dbReference type="Proteomes" id="UP001549184">
    <property type="component" value="Unassembled WGS sequence"/>
</dbReference>
<dbReference type="InterPro" id="IPR025566">
    <property type="entry name" value="DUF4331"/>
</dbReference>
<dbReference type="Pfam" id="PF14224">
    <property type="entry name" value="DUF4331"/>
    <property type="match status" value="2"/>
</dbReference>